<evidence type="ECO:0000256" key="1">
    <source>
        <dbReference type="ARBA" id="ARBA00004479"/>
    </source>
</evidence>
<dbReference type="SMART" id="SM00406">
    <property type="entry name" value="IGv"/>
    <property type="match status" value="1"/>
</dbReference>
<evidence type="ECO:0000256" key="3">
    <source>
        <dbReference type="ARBA" id="ARBA00022729"/>
    </source>
</evidence>
<dbReference type="GO" id="GO:0002250">
    <property type="term" value="P:adaptive immune response"/>
    <property type="evidence" value="ECO:0007669"/>
    <property type="project" value="UniProtKB-KW"/>
</dbReference>
<keyword evidence="9" id="KW-0325">Glycoprotein</keyword>
<evidence type="ECO:0000313" key="14">
    <source>
        <dbReference type="Proteomes" id="UP000053641"/>
    </source>
</evidence>
<dbReference type="InterPro" id="IPR003599">
    <property type="entry name" value="Ig_sub"/>
</dbReference>
<dbReference type="SMART" id="SM00409">
    <property type="entry name" value="IG"/>
    <property type="match status" value="1"/>
</dbReference>
<feature type="domain" description="Ig-like" evidence="12">
    <location>
        <begin position="40"/>
        <end position="126"/>
    </location>
</feature>
<keyword evidence="3 11" id="KW-0732">Signal</keyword>
<keyword evidence="7" id="KW-0472">Membrane</keyword>
<dbReference type="STRING" id="94827.A0A099ZC95"/>
<protein>
    <submittedName>
        <fullName evidence="13">T-cell surface glycoprotein CD8 beta chain</fullName>
    </submittedName>
</protein>
<gene>
    <name evidence="13" type="ORF">N309_10222</name>
</gene>
<evidence type="ECO:0000256" key="6">
    <source>
        <dbReference type="ARBA" id="ARBA00023130"/>
    </source>
</evidence>
<dbReference type="PROSITE" id="PS50835">
    <property type="entry name" value="IG_LIKE"/>
    <property type="match status" value="1"/>
</dbReference>
<dbReference type="Pfam" id="PF07686">
    <property type="entry name" value="V-set"/>
    <property type="match status" value="1"/>
</dbReference>
<dbReference type="GO" id="GO:0042288">
    <property type="term" value="F:MHC class I protein binding"/>
    <property type="evidence" value="ECO:0007669"/>
    <property type="project" value="InterPro"/>
</dbReference>
<dbReference type="InterPro" id="IPR013783">
    <property type="entry name" value="Ig-like_fold"/>
</dbReference>
<feature type="chain" id="PRO_5001957782" evidence="11">
    <location>
        <begin position="21"/>
        <end position="206"/>
    </location>
</feature>
<dbReference type="InterPro" id="IPR013106">
    <property type="entry name" value="Ig_V-set"/>
</dbReference>
<dbReference type="InterPro" id="IPR036179">
    <property type="entry name" value="Ig-like_dom_sf"/>
</dbReference>
<keyword evidence="4" id="KW-0391">Immunity</keyword>
<evidence type="ECO:0000256" key="9">
    <source>
        <dbReference type="ARBA" id="ARBA00023180"/>
    </source>
</evidence>
<evidence type="ECO:0000256" key="5">
    <source>
        <dbReference type="ARBA" id="ARBA00022989"/>
    </source>
</evidence>
<dbReference type="PANTHER" id="PTHR11292">
    <property type="entry name" value="T-CELL SURFACE GLYCOPROTEIN CD8 BETA CHAIN"/>
    <property type="match status" value="1"/>
</dbReference>
<evidence type="ECO:0000256" key="2">
    <source>
        <dbReference type="ARBA" id="ARBA00022692"/>
    </source>
</evidence>
<evidence type="ECO:0000256" key="7">
    <source>
        <dbReference type="ARBA" id="ARBA00023136"/>
    </source>
</evidence>
<feature type="signal peptide" evidence="11">
    <location>
        <begin position="1"/>
        <end position="20"/>
    </location>
</feature>
<dbReference type="InterPro" id="IPR042414">
    <property type="entry name" value="CD8B"/>
</dbReference>
<accession>A0A099ZC95</accession>
<dbReference type="Gene3D" id="2.60.40.10">
    <property type="entry name" value="Immunoglobulins"/>
    <property type="match status" value="1"/>
</dbReference>
<name>A0A099ZC95_TINGU</name>
<dbReference type="InterPro" id="IPR007110">
    <property type="entry name" value="Ig-like_dom"/>
</dbReference>
<keyword evidence="5" id="KW-1133">Transmembrane helix</keyword>
<dbReference type="GO" id="GO:0015026">
    <property type="term" value="F:coreceptor activity"/>
    <property type="evidence" value="ECO:0007669"/>
    <property type="project" value="InterPro"/>
</dbReference>
<dbReference type="SUPFAM" id="SSF48726">
    <property type="entry name" value="Immunoglobulin"/>
    <property type="match status" value="1"/>
</dbReference>
<reference evidence="13 14" key="1">
    <citation type="submission" date="2014-06" db="EMBL/GenBank/DDBJ databases">
        <title>Genome evolution of avian class.</title>
        <authorList>
            <person name="Zhang G."/>
            <person name="Li C."/>
        </authorList>
    </citation>
    <scope>NUCLEOTIDE SEQUENCE [LARGE SCALE GENOMIC DNA]</scope>
    <source>
        <strain evidence="13">BGI_N309</strain>
    </source>
</reference>
<dbReference type="GO" id="GO:0016020">
    <property type="term" value="C:membrane"/>
    <property type="evidence" value="ECO:0007669"/>
    <property type="project" value="UniProtKB-SubCell"/>
</dbReference>
<dbReference type="GO" id="GO:0050776">
    <property type="term" value="P:regulation of immune response"/>
    <property type="evidence" value="ECO:0007669"/>
    <property type="project" value="InterPro"/>
</dbReference>
<keyword evidence="2" id="KW-0812">Transmembrane</keyword>
<keyword evidence="6" id="KW-1064">Adaptive immunity</keyword>
<evidence type="ECO:0000313" key="13">
    <source>
        <dbReference type="EMBL" id="KGL79357.1"/>
    </source>
</evidence>
<evidence type="ECO:0000256" key="4">
    <source>
        <dbReference type="ARBA" id="ARBA00022859"/>
    </source>
</evidence>
<dbReference type="AlphaFoldDB" id="A0A099ZC95"/>
<proteinExistence type="predicted"/>
<dbReference type="GO" id="GO:0009986">
    <property type="term" value="C:cell surface"/>
    <property type="evidence" value="ECO:0007669"/>
    <property type="project" value="TreeGrafter"/>
</dbReference>
<keyword evidence="10" id="KW-0393">Immunoglobulin domain</keyword>
<keyword evidence="8" id="KW-1015">Disulfide bond</keyword>
<keyword evidence="14" id="KW-1185">Reference proteome</keyword>
<evidence type="ECO:0000256" key="8">
    <source>
        <dbReference type="ARBA" id="ARBA00023157"/>
    </source>
</evidence>
<evidence type="ECO:0000256" key="10">
    <source>
        <dbReference type="ARBA" id="ARBA00023319"/>
    </source>
</evidence>
<sequence length="206" mass="23403">MAQQWLCLFLCLQVAGFCTCLFLSQTPGHILAQTKTRTEITCHVKKDQYGGVYWYRWNEERQLFQFLVFINSLGKATYGRNVSSEKFQVHGGRSPNSHSLQIQQLQASDNGTYYCTISQSSELLLGTRTRLGVVEVLPLPPVPTRAAPSRKPRRCVPRSRPVPRTGLCSPFVWVPLAACAPTLLLCLSPAVHRSPRLRRRLWLRIH</sequence>
<evidence type="ECO:0000259" key="12">
    <source>
        <dbReference type="PROSITE" id="PS50835"/>
    </source>
</evidence>
<dbReference type="EMBL" id="KL892035">
    <property type="protein sequence ID" value="KGL79357.1"/>
    <property type="molecule type" value="Genomic_DNA"/>
</dbReference>
<evidence type="ECO:0000256" key="11">
    <source>
        <dbReference type="SAM" id="SignalP"/>
    </source>
</evidence>
<dbReference type="PANTHER" id="PTHR11292:SF7">
    <property type="entry name" value="T-CELL SURFACE GLYCOPROTEIN CD8 BETA CHAIN-RELATED"/>
    <property type="match status" value="1"/>
</dbReference>
<comment type="subcellular location">
    <subcellularLocation>
        <location evidence="1">Membrane</location>
        <topology evidence="1">Single-pass type I membrane protein</topology>
    </subcellularLocation>
</comment>
<dbReference type="Proteomes" id="UP000053641">
    <property type="component" value="Unassembled WGS sequence"/>
</dbReference>
<organism evidence="13 14">
    <name type="scientific">Tinamus guttatus</name>
    <name type="common">White-throated tinamou</name>
    <dbReference type="NCBI Taxonomy" id="94827"/>
    <lineage>
        <taxon>Eukaryota</taxon>
        <taxon>Metazoa</taxon>
        <taxon>Chordata</taxon>
        <taxon>Craniata</taxon>
        <taxon>Vertebrata</taxon>
        <taxon>Euteleostomi</taxon>
        <taxon>Archelosauria</taxon>
        <taxon>Archosauria</taxon>
        <taxon>Dinosauria</taxon>
        <taxon>Saurischia</taxon>
        <taxon>Theropoda</taxon>
        <taxon>Coelurosauria</taxon>
        <taxon>Aves</taxon>
        <taxon>Palaeognathae</taxon>
        <taxon>Tinamiformes</taxon>
        <taxon>Tinamidae</taxon>
        <taxon>Tinamus</taxon>
    </lineage>
</organism>
<feature type="non-terminal residue" evidence="13">
    <location>
        <position position="206"/>
    </location>
</feature>